<evidence type="ECO:0000313" key="3">
    <source>
        <dbReference type="Proteomes" id="UP001235939"/>
    </source>
</evidence>
<sequence length="208" mass="24723">MCEHVHHGPGLRALRLSPGPPPATRASPRPQHLHLPLRREPLGPNFRMLWHDLHDADEGQQLEHVHGWFFLIYQEMGWPNITEYLKSTYRRINWMFLKHELKPTRCSSQERYVKLVIQINQPEVIVYTQKPRYEDNARPHTAYISQQALQDVHMLPWPPYYPDLSSIEHVWDIIGRCLHALPQSRSEDELWKMVGREWREIPQDAILV</sequence>
<gene>
    <name evidence="2" type="ORF">LAZ67_14002967</name>
</gene>
<protein>
    <recommendedName>
        <fullName evidence="4">Tc1-like transposase DDE domain-containing protein</fullName>
    </recommendedName>
</protein>
<dbReference type="EMBL" id="CP092876">
    <property type="protein sequence ID" value="UYV77040.1"/>
    <property type="molecule type" value="Genomic_DNA"/>
</dbReference>
<dbReference type="Proteomes" id="UP001235939">
    <property type="component" value="Chromosome 14"/>
</dbReference>
<proteinExistence type="predicted"/>
<reference evidence="2 3" key="1">
    <citation type="submission" date="2022-01" db="EMBL/GenBank/DDBJ databases">
        <title>A chromosomal length assembly of Cordylochernes scorpioides.</title>
        <authorList>
            <person name="Zeh D."/>
            <person name="Zeh J."/>
        </authorList>
    </citation>
    <scope>NUCLEOTIDE SEQUENCE [LARGE SCALE GENOMIC DNA]</scope>
    <source>
        <strain evidence="2">IN4F17</strain>
        <tissue evidence="2">Whole Body</tissue>
    </source>
</reference>
<keyword evidence="3" id="KW-1185">Reference proteome</keyword>
<accession>A0ABY6LC51</accession>
<name>A0ABY6LC51_9ARAC</name>
<evidence type="ECO:0000256" key="1">
    <source>
        <dbReference type="SAM" id="MobiDB-lite"/>
    </source>
</evidence>
<organism evidence="2 3">
    <name type="scientific">Cordylochernes scorpioides</name>
    <dbReference type="NCBI Taxonomy" id="51811"/>
    <lineage>
        <taxon>Eukaryota</taxon>
        <taxon>Metazoa</taxon>
        <taxon>Ecdysozoa</taxon>
        <taxon>Arthropoda</taxon>
        <taxon>Chelicerata</taxon>
        <taxon>Arachnida</taxon>
        <taxon>Pseudoscorpiones</taxon>
        <taxon>Cheliferoidea</taxon>
        <taxon>Chernetidae</taxon>
        <taxon>Cordylochernes</taxon>
    </lineage>
</organism>
<dbReference type="InterPro" id="IPR036397">
    <property type="entry name" value="RNaseH_sf"/>
</dbReference>
<dbReference type="Gene3D" id="3.30.420.10">
    <property type="entry name" value="Ribonuclease H-like superfamily/Ribonuclease H"/>
    <property type="match status" value="1"/>
</dbReference>
<evidence type="ECO:0008006" key="4">
    <source>
        <dbReference type="Google" id="ProtNLM"/>
    </source>
</evidence>
<feature type="region of interest" description="Disordered" evidence="1">
    <location>
        <begin position="1"/>
        <end position="30"/>
    </location>
</feature>
<evidence type="ECO:0000313" key="2">
    <source>
        <dbReference type="EMBL" id="UYV77040.1"/>
    </source>
</evidence>